<sequence length="39" mass="4535">MNENTKIFLAMLVSITVSYGLIASRWDPRLWVEIGRQLI</sequence>
<keyword evidence="1" id="KW-1133">Transmembrane helix</keyword>
<feature type="transmembrane region" description="Helical" evidence="1">
    <location>
        <begin position="7"/>
        <end position="26"/>
    </location>
</feature>
<comment type="caution">
    <text evidence="2">The sequence shown here is derived from an EMBL/GenBank/DDBJ whole genome shotgun (WGS) entry which is preliminary data.</text>
</comment>
<protein>
    <submittedName>
        <fullName evidence="2">Uncharacterized protein</fullName>
    </submittedName>
</protein>
<reference evidence="2" key="1">
    <citation type="journal article" date="2014" name="Front. Microbiol.">
        <title>High frequency of phylogenetically diverse reductive dehalogenase-homologous genes in deep subseafloor sedimentary metagenomes.</title>
        <authorList>
            <person name="Kawai M."/>
            <person name="Futagami T."/>
            <person name="Toyoda A."/>
            <person name="Takaki Y."/>
            <person name="Nishi S."/>
            <person name="Hori S."/>
            <person name="Arai W."/>
            <person name="Tsubouchi T."/>
            <person name="Morono Y."/>
            <person name="Uchiyama I."/>
            <person name="Ito T."/>
            <person name="Fujiyama A."/>
            <person name="Inagaki F."/>
            <person name="Takami H."/>
        </authorList>
    </citation>
    <scope>NUCLEOTIDE SEQUENCE</scope>
    <source>
        <strain evidence="2">Expedition CK06-06</strain>
    </source>
</reference>
<dbReference type="AlphaFoldDB" id="X1FPR9"/>
<feature type="non-terminal residue" evidence="2">
    <location>
        <position position="39"/>
    </location>
</feature>
<keyword evidence="1" id="KW-0472">Membrane</keyword>
<keyword evidence="1" id="KW-0812">Transmembrane</keyword>
<evidence type="ECO:0000313" key="2">
    <source>
        <dbReference type="EMBL" id="GAH34495.1"/>
    </source>
</evidence>
<name>X1FPR9_9ZZZZ</name>
<proteinExistence type="predicted"/>
<accession>X1FPR9</accession>
<evidence type="ECO:0000256" key="1">
    <source>
        <dbReference type="SAM" id="Phobius"/>
    </source>
</evidence>
<gene>
    <name evidence="2" type="ORF">S03H2_25653</name>
</gene>
<organism evidence="2">
    <name type="scientific">marine sediment metagenome</name>
    <dbReference type="NCBI Taxonomy" id="412755"/>
    <lineage>
        <taxon>unclassified sequences</taxon>
        <taxon>metagenomes</taxon>
        <taxon>ecological metagenomes</taxon>
    </lineage>
</organism>
<dbReference type="EMBL" id="BARU01014589">
    <property type="protein sequence ID" value="GAH34495.1"/>
    <property type="molecule type" value="Genomic_DNA"/>
</dbReference>